<feature type="domain" description="DUF6908" evidence="1">
    <location>
        <begin position="7"/>
        <end position="122"/>
    </location>
</feature>
<evidence type="ECO:0000313" key="3">
    <source>
        <dbReference type="Proteomes" id="UP000730618"/>
    </source>
</evidence>
<keyword evidence="3" id="KW-1185">Reference proteome</keyword>
<organism evidence="2 3">
    <name type="scientific">Paenibacillus allorhizosphaerae</name>
    <dbReference type="NCBI Taxonomy" id="2849866"/>
    <lineage>
        <taxon>Bacteria</taxon>
        <taxon>Bacillati</taxon>
        <taxon>Bacillota</taxon>
        <taxon>Bacilli</taxon>
        <taxon>Bacillales</taxon>
        <taxon>Paenibacillaceae</taxon>
        <taxon>Paenibacillus</taxon>
    </lineage>
</organism>
<dbReference type="InterPro" id="IPR054203">
    <property type="entry name" value="DUF6908"/>
</dbReference>
<sequence>MDAYERFAKINQLLGGNIKEILEVSGYTKLRSKPFMDLTIEVVGTNAISMTHYYRLNGDLVPDPDMEIRVDLEAETANAVSYQDTYQYRVAYDEDEVIDELEMQKLNEFLSTWLTNLQNQGFSYEKRVLKSS</sequence>
<dbReference type="EMBL" id="CAJVCE010000016">
    <property type="protein sequence ID" value="CAG7651594.1"/>
    <property type="molecule type" value="Genomic_DNA"/>
</dbReference>
<accession>A0ABN7TU33</accession>
<protein>
    <recommendedName>
        <fullName evidence="1">DUF6908 domain-containing protein</fullName>
    </recommendedName>
</protein>
<evidence type="ECO:0000313" key="2">
    <source>
        <dbReference type="EMBL" id="CAG7651594.1"/>
    </source>
</evidence>
<dbReference type="Proteomes" id="UP000730618">
    <property type="component" value="Unassembled WGS sequence"/>
</dbReference>
<evidence type="ECO:0000259" key="1">
    <source>
        <dbReference type="Pfam" id="PF21849"/>
    </source>
</evidence>
<name>A0ABN7TU33_9BACL</name>
<comment type="caution">
    <text evidence="2">The sequence shown here is derived from an EMBL/GenBank/DDBJ whole genome shotgun (WGS) entry which is preliminary data.</text>
</comment>
<proteinExistence type="predicted"/>
<gene>
    <name evidence="2" type="ORF">PAECIP111802_05004</name>
</gene>
<reference evidence="2 3" key="1">
    <citation type="submission" date="2021-06" db="EMBL/GenBank/DDBJ databases">
        <authorList>
            <person name="Criscuolo A."/>
        </authorList>
    </citation>
    <scope>NUCLEOTIDE SEQUENCE [LARGE SCALE GENOMIC DNA]</scope>
    <source>
        <strain evidence="3">CIP 111802</strain>
    </source>
</reference>
<dbReference type="Pfam" id="PF21849">
    <property type="entry name" value="DUF6908"/>
    <property type="match status" value="1"/>
</dbReference>
<dbReference type="RefSeq" id="WP_218101253.1">
    <property type="nucleotide sequence ID" value="NZ_CAJVCE010000016.1"/>
</dbReference>